<feature type="compositionally biased region" description="Acidic residues" evidence="1">
    <location>
        <begin position="329"/>
        <end position="340"/>
    </location>
</feature>
<dbReference type="RefSeq" id="WP_136577068.1">
    <property type="nucleotide sequence ID" value="NZ_STFF01000002.1"/>
</dbReference>
<evidence type="ECO:0000256" key="1">
    <source>
        <dbReference type="SAM" id="MobiDB-lite"/>
    </source>
</evidence>
<keyword evidence="4" id="KW-1185">Reference proteome</keyword>
<evidence type="ECO:0000256" key="2">
    <source>
        <dbReference type="SAM" id="SignalP"/>
    </source>
</evidence>
<name>A0A4S8HXU1_9BACT</name>
<sequence length="577" mass="65068">MLKTCLLLAATALSLCAWSQKQSITWGDEFKLRKGSTSVNVVYTDASGVYLEEGHLALKSYYVIGASARQSASLVKLDKNLQEVYRSDFNKELRGKEFETFFAFRDKLLIIATDYNKSDRALEVYAAEVDKSSGELTESFKLMTSLLKEEKKDEISFKLIPNADTSKIVCISTVSGKEKNTYQVQEFDKTLRSTTKPAIITNEFEAKTYQLEDVLYTADRKIILVGRVFEYQEGKKKKDKFLDFANYNIRIYNDKGKQVSEINTNINGKWLTNTKLMMSKGKDLVLASFYSKEKKGATNGLLVQRIDPSTGQVISTAEKEINYSMLTEEGAEEDKDDDKDSDSKAERKEREKLAKIKDEGEGFSKYMRFRNIFYTSDNGLVLLAENYHQYTYTTSSYSPGTNGMPGRWTYYTNYVYECGELMMCKIDASNNIGWLEIIPKAQREVIRTNDGSSAGGLSIRFGGFFESGSRPFYAGFGAIQAKNQINIVFNDNPKNADVLKPGQKVRGIAGFRNSDCFIVTLDEVTGKYQRKLFFSNSEVPTAMPRHGSVIGQEMYIVGKTDRLFGKTKLAVGKIASN</sequence>
<reference evidence="3 4" key="1">
    <citation type="submission" date="2019-04" db="EMBL/GenBank/DDBJ databases">
        <title>Niastella caeni sp. nov., isolated from activated sludge.</title>
        <authorList>
            <person name="Sheng M."/>
        </authorList>
    </citation>
    <scope>NUCLEOTIDE SEQUENCE [LARGE SCALE GENOMIC DNA]</scope>
    <source>
        <strain evidence="3 4">HX-2-15</strain>
    </source>
</reference>
<feature type="chain" id="PRO_5020962707" evidence="2">
    <location>
        <begin position="20"/>
        <end position="577"/>
    </location>
</feature>
<feature type="signal peptide" evidence="2">
    <location>
        <begin position="1"/>
        <end position="19"/>
    </location>
</feature>
<proteinExistence type="predicted"/>
<accession>A0A4S8HXU1</accession>
<feature type="region of interest" description="Disordered" evidence="1">
    <location>
        <begin position="326"/>
        <end position="350"/>
    </location>
</feature>
<dbReference type="OrthoDB" id="613240at2"/>
<dbReference type="EMBL" id="STFF01000002">
    <property type="protein sequence ID" value="THU40315.1"/>
    <property type="molecule type" value="Genomic_DNA"/>
</dbReference>
<gene>
    <name evidence="3" type="ORF">FAM09_10635</name>
</gene>
<evidence type="ECO:0000313" key="4">
    <source>
        <dbReference type="Proteomes" id="UP000306918"/>
    </source>
</evidence>
<evidence type="ECO:0000313" key="3">
    <source>
        <dbReference type="EMBL" id="THU40315.1"/>
    </source>
</evidence>
<protein>
    <submittedName>
        <fullName evidence="3">Uncharacterized protein</fullName>
    </submittedName>
</protein>
<dbReference type="AlphaFoldDB" id="A0A4S8HXU1"/>
<comment type="caution">
    <text evidence="3">The sequence shown here is derived from an EMBL/GenBank/DDBJ whole genome shotgun (WGS) entry which is preliminary data.</text>
</comment>
<dbReference type="Proteomes" id="UP000306918">
    <property type="component" value="Unassembled WGS sequence"/>
</dbReference>
<organism evidence="3 4">
    <name type="scientific">Niastella caeni</name>
    <dbReference type="NCBI Taxonomy" id="2569763"/>
    <lineage>
        <taxon>Bacteria</taxon>
        <taxon>Pseudomonadati</taxon>
        <taxon>Bacteroidota</taxon>
        <taxon>Chitinophagia</taxon>
        <taxon>Chitinophagales</taxon>
        <taxon>Chitinophagaceae</taxon>
        <taxon>Niastella</taxon>
    </lineage>
</organism>
<feature type="compositionally biased region" description="Basic and acidic residues" evidence="1">
    <location>
        <begin position="341"/>
        <end position="350"/>
    </location>
</feature>
<keyword evidence="2" id="KW-0732">Signal</keyword>